<dbReference type="InterPro" id="IPR037233">
    <property type="entry name" value="CcmK-like_sf"/>
</dbReference>
<dbReference type="Proteomes" id="UP000277864">
    <property type="component" value="Unassembled WGS sequence"/>
</dbReference>
<feature type="domain" description="BMC" evidence="4">
    <location>
        <begin position="5"/>
        <end position="91"/>
    </location>
</feature>
<accession>A0A3R9YBW3</accession>
<reference evidence="5 6" key="1">
    <citation type="submission" date="2018-03" db="EMBL/GenBank/DDBJ databases">
        <authorList>
            <person name="Gulvik C.A."/>
        </authorList>
    </citation>
    <scope>NUCLEOTIDE SEQUENCE [LARGE SCALE GENOMIC DNA]</scope>
    <source>
        <strain evidence="5 6">JCM 31581</strain>
    </source>
</reference>
<comment type="similarity">
    <text evidence="3">Belongs to the bacterial microcompartments protein family.</text>
</comment>
<dbReference type="SUPFAM" id="SSF143414">
    <property type="entry name" value="CcmK-like"/>
    <property type="match status" value="1"/>
</dbReference>
<name>A0A3R9YBW3_9ENTE</name>
<evidence type="ECO:0000256" key="2">
    <source>
        <dbReference type="ARBA" id="ARBA00024446"/>
    </source>
</evidence>
<proteinExistence type="inferred from homology"/>
<dbReference type="Pfam" id="PF00936">
    <property type="entry name" value="BMC"/>
    <property type="match status" value="1"/>
</dbReference>
<dbReference type="InterPro" id="IPR044872">
    <property type="entry name" value="CcmK/CsoS1_BMC"/>
</dbReference>
<keyword evidence="6" id="KW-1185">Reference proteome</keyword>
<gene>
    <name evidence="5" type="ORF">C7P63_09205</name>
</gene>
<evidence type="ECO:0000256" key="1">
    <source>
        <dbReference type="ARBA" id="ARBA00024322"/>
    </source>
</evidence>
<evidence type="ECO:0000259" key="4">
    <source>
        <dbReference type="PROSITE" id="PS51930"/>
    </source>
</evidence>
<dbReference type="EMBL" id="PXZH01000006">
    <property type="protein sequence ID" value="RST88767.1"/>
    <property type="molecule type" value="Genomic_DNA"/>
</dbReference>
<dbReference type="PANTHER" id="PTHR33941">
    <property type="entry name" value="PROPANEDIOL UTILIZATION PROTEIN PDUA"/>
    <property type="match status" value="1"/>
</dbReference>
<dbReference type="InterPro" id="IPR050575">
    <property type="entry name" value="BMC_shell"/>
</dbReference>
<dbReference type="PROSITE" id="PS51930">
    <property type="entry name" value="BMC_2"/>
    <property type="match status" value="1"/>
</dbReference>
<evidence type="ECO:0000313" key="6">
    <source>
        <dbReference type="Proteomes" id="UP000277864"/>
    </source>
</evidence>
<keyword evidence="2" id="KW-1283">Bacterial microcompartment</keyword>
<protein>
    <submittedName>
        <fullName evidence="5">Microcompartment protein</fullName>
    </submittedName>
</protein>
<evidence type="ECO:0000256" key="3">
    <source>
        <dbReference type="PROSITE-ProRule" id="PRU01278"/>
    </source>
</evidence>
<dbReference type="Gene3D" id="3.30.70.1710">
    <property type="match status" value="1"/>
</dbReference>
<dbReference type="GO" id="GO:0031469">
    <property type="term" value="C:bacterial microcompartment"/>
    <property type="evidence" value="ECO:0007669"/>
    <property type="project" value="UniProtKB-SubCell"/>
</dbReference>
<dbReference type="InterPro" id="IPR000249">
    <property type="entry name" value="BMC_dom"/>
</dbReference>
<comment type="caution">
    <text evidence="5">The sequence shown here is derived from an EMBL/GenBank/DDBJ whole genome shotgun (WGS) entry which is preliminary data.</text>
</comment>
<dbReference type="PANTHER" id="PTHR33941:SF11">
    <property type="entry name" value="BACTERIAL MICROCOMPARTMENT SHELL PROTEIN PDUJ"/>
    <property type="match status" value="1"/>
</dbReference>
<dbReference type="CDD" id="cd07045">
    <property type="entry name" value="BMC_CcmK_like"/>
    <property type="match status" value="1"/>
</dbReference>
<organism evidence="5 6">
    <name type="scientific">Vagococcus humatus</name>
    <dbReference type="NCBI Taxonomy" id="1889241"/>
    <lineage>
        <taxon>Bacteria</taxon>
        <taxon>Bacillati</taxon>
        <taxon>Bacillota</taxon>
        <taxon>Bacilli</taxon>
        <taxon>Lactobacillales</taxon>
        <taxon>Enterococcaceae</taxon>
        <taxon>Vagococcus</taxon>
    </lineage>
</organism>
<sequence length="213" mass="23161">MMKQALGLIETKGLLAAIEACDVMLKTANVQLIGKETVGGGLVSITVEGDVGAVKTSTDAAASAVNHLNPANLIAVHVIARPAESLDVIVKETSKVGLNEDPDEKESCDCPEEINQTLENSVKGDENTLEVKTTKEELTNVKPVITQQTPEEVVTNYLAQENQLEAKKYLTSLKVSDLRAMAKRHSDFAITKKELYKTSKDNLIEAFISYFNK</sequence>
<dbReference type="AlphaFoldDB" id="A0A3R9YBW3"/>
<comment type="subcellular location">
    <subcellularLocation>
        <location evidence="1">Bacterial microcompartment</location>
    </subcellularLocation>
</comment>
<dbReference type="OrthoDB" id="9812608at2"/>
<dbReference type="SMART" id="SM00877">
    <property type="entry name" value="BMC"/>
    <property type="match status" value="1"/>
</dbReference>
<evidence type="ECO:0000313" key="5">
    <source>
        <dbReference type="EMBL" id="RST88767.1"/>
    </source>
</evidence>